<evidence type="ECO:0000313" key="6">
    <source>
        <dbReference type="EMBL" id="RSD09392.1"/>
    </source>
</evidence>
<dbReference type="Proteomes" id="UP000267081">
    <property type="component" value="Unassembled WGS sequence"/>
</dbReference>
<dbReference type="RefSeq" id="WP_125315328.1">
    <property type="nucleotide sequence ID" value="NZ_RSEC01000061.1"/>
</dbReference>
<keyword evidence="7" id="KW-1185">Reference proteome</keyword>
<dbReference type="GO" id="GO:0000976">
    <property type="term" value="F:transcription cis-regulatory region binding"/>
    <property type="evidence" value="ECO:0007669"/>
    <property type="project" value="TreeGrafter"/>
</dbReference>
<dbReference type="Pfam" id="PF00440">
    <property type="entry name" value="TetR_N"/>
    <property type="match status" value="1"/>
</dbReference>
<name>A0A3R9KEP8_9PSEU</name>
<dbReference type="SUPFAM" id="SSF46689">
    <property type="entry name" value="Homeodomain-like"/>
    <property type="match status" value="1"/>
</dbReference>
<feature type="domain" description="HTH tetR-type" evidence="5">
    <location>
        <begin position="4"/>
        <end position="64"/>
    </location>
</feature>
<protein>
    <submittedName>
        <fullName evidence="6">TetR/AcrR family transcriptional regulator</fullName>
    </submittedName>
</protein>
<gene>
    <name evidence="6" type="ORF">EIY87_40875</name>
</gene>
<dbReference type="AlphaFoldDB" id="A0A3R9KEP8"/>
<dbReference type="InterPro" id="IPR050109">
    <property type="entry name" value="HTH-type_TetR-like_transc_reg"/>
</dbReference>
<dbReference type="Gene3D" id="1.10.357.10">
    <property type="entry name" value="Tetracycline Repressor, domain 2"/>
    <property type="match status" value="1"/>
</dbReference>
<keyword evidence="2 4" id="KW-0238">DNA-binding</keyword>
<dbReference type="EMBL" id="RSEC01000061">
    <property type="protein sequence ID" value="RSD09392.1"/>
    <property type="molecule type" value="Genomic_DNA"/>
</dbReference>
<dbReference type="Gene3D" id="1.10.10.60">
    <property type="entry name" value="Homeodomain-like"/>
    <property type="match status" value="1"/>
</dbReference>
<dbReference type="OrthoDB" id="3784817at2"/>
<dbReference type="InterPro" id="IPR009057">
    <property type="entry name" value="Homeodomain-like_sf"/>
</dbReference>
<evidence type="ECO:0000256" key="2">
    <source>
        <dbReference type="ARBA" id="ARBA00023125"/>
    </source>
</evidence>
<dbReference type="GO" id="GO:0003700">
    <property type="term" value="F:DNA-binding transcription factor activity"/>
    <property type="evidence" value="ECO:0007669"/>
    <property type="project" value="TreeGrafter"/>
</dbReference>
<evidence type="ECO:0000313" key="7">
    <source>
        <dbReference type="Proteomes" id="UP000267081"/>
    </source>
</evidence>
<feature type="DNA-binding region" description="H-T-H motif" evidence="4">
    <location>
        <begin position="27"/>
        <end position="46"/>
    </location>
</feature>
<accession>A0A3R9KEP8</accession>
<reference evidence="6 7" key="1">
    <citation type="submission" date="2018-12" db="EMBL/GenBank/DDBJ databases">
        <title>Amycolatopsis eburnea sp. nov. actinomycete associate with arbuscular mycorrhiza fungal spore.</title>
        <authorList>
            <person name="Lumyong S."/>
            <person name="Chaiya L."/>
        </authorList>
    </citation>
    <scope>NUCLEOTIDE SEQUENCE [LARGE SCALE GENOMIC DNA]</scope>
    <source>
        <strain evidence="6 7">GLM-1</strain>
    </source>
</reference>
<dbReference type="PROSITE" id="PS50977">
    <property type="entry name" value="HTH_TETR_2"/>
    <property type="match status" value="1"/>
</dbReference>
<dbReference type="PANTHER" id="PTHR30055:SF234">
    <property type="entry name" value="HTH-TYPE TRANSCRIPTIONAL REGULATOR BETI"/>
    <property type="match status" value="1"/>
</dbReference>
<evidence type="ECO:0000256" key="3">
    <source>
        <dbReference type="ARBA" id="ARBA00023163"/>
    </source>
</evidence>
<organism evidence="6 7">
    <name type="scientific">Amycolatopsis eburnea</name>
    <dbReference type="NCBI Taxonomy" id="2267691"/>
    <lineage>
        <taxon>Bacteria</taxon>
        <taxon>Bacillati</taxon>
        <taxon>Actinomycetota</taxon>
        <taxon>Actinomycetes</taxon>
        <taxon>Pseudonocardiales</taxon>
        <taxon>Pseudonocardiaceae</taxon>
        <taxon>Amycolatopsis</taxon>
    </lineage>
</organism>
<keyword evidence="1" id="KW-0805">Transcription regulation</keyword>
<evidence type="ECO:0000256" key="1">
    <source>
        <dbReference type="ARBA" id="ARBA00023015"/>
    </source>
</evidence>
<evidence type="ECO:0000256" key="4">
    <source>
        <dbReference type="PROSITE-ProRule" id="PRU00335"/>
    </source>
</evidence>
<comment type="caution">
    <text evidence="6">The sequence shown here is derived from an EMBL/GenBank/DDBJ whole genome shotgun (WGS) entry which is preliminary data.</text>
</comment>
<keyword evidence="3" id="KW-0804">Transcription</keyword>
<proteinExistence type="predicted"/>
<evidence type="ECO:0000259" key="5">
    <source>
        <dbReference type="PROSITE" id="PS50977"/>
    </source>
</evidence>
<sequence>MNRTEAREKIVETAARLLREQGAAAVTVRAVAQAAGVQAPALYRFFEDKDALLDAVAEHVFTSYVEGKSDTAGTGDPVADLRAGWDAHIGFGLANPAVFGLLVVPGRVSPAAEAGLAVLRGRIHRVATAGRLRVPEPRAAELVHAAGTGTVLALLAAPPESRDPGLADAMWEAVAHRILTDAPEPDAAPAAPLTDAERALLAEWLARPRQ</sequence>
<dbReference type="PANTHER" id="PTHR30055">
    <property type="entry name" value="HTH-TYPE TRANSCRIPTIONAL REGULATOR RUTR"/>
    <property type="match status" value="1"/>
</dbReference>
<dbReference type="PRINTS" id="PR00455">
    <property type="entry name" value="HTHTETR"/>
</dbReference>
<dbReference type="InterPro" id="IPR001647">
    <property type="entry name" value="HTH_TetR"/>
</dbReference>